<reference evidence="1 2" key="1">
    <citation type="submission" date="2016-03" db="EMBL/GenBank/DDBJ databases">
        <title>Draft genome sequence of Paenibacillus glacialis DSM 22343.</title>
        <authorList>
            <person name="Shin S.-K."/>
            <person name="Yi H."/>
        </authorList>
    </citation>
    <scope>NUCLEOTIDE SEQUENCE [LARGE SCALE GENOMIC DNA]</scope>
    <source>
        <strain evidence="1 2">DSM 22343</strain>
    </source>
</reference>
<sequence length="372" mass="43501">MNTLSVFIDESGNTGEAIILHKNNIFGNQPIFSLGAIGILDFQKDNLENYLAVLKTKHRVQGDELKAKNLYSSKPKFVLELIEYLLVNQIPIFVEIMDKKYYLSTQIIENTIFKRTNVMVTDKHLELRRIIADYLFLNLDNNHYQLFSVLCRQPNKENYNAFMISTILMLKSKSDDIGKSLLKHFEYTLEEAKEYENSDANYNYEDFIPYPDMNRKNQEIRLLPNLHAYTNIIARAEKYRVNNKIEKIDFIHDEQSNFEHIFLTYANLMKNTKFDSNFYTSSLSKKVKFSIEDSSEFIFERSQLTAQSIFIQIADIIAGVLMRVWENFVKQNKIPKEYIKVADLIIETTNHYGTTGINFVVNSSDLTNFENL</sequence>
<name>A0A168M3G3_9BACL</name>
<dbReference type="EMBL" id="LVJH01000007">
    <property type="protein sequence ID" value="OAB44171.1"/>
    <property type="molecule type" value="Genomic_DNA"/>
</dbReference>
<organism evidence="1 2">
    <name type="scientific">Paenibacillus glacialis</name>
    <dbReference type="NCBI Taxonomy" id="494026"/>
    <lineage>
        <taxon>Bacteria</taxon>
        <taxon>Bacillati</taxon>
        <taxon>Bacillota</taxon>
        <taxon>Bacilli</taxon>
        <taxon>Bacillales</taxon>
        <taxon>Paenibacillaceae</taxon>
        <taxon>Paenibacillus</taxon>
    </lineage>
</organism>
<dbReference type="OrthoDB" id="2216921at2"/>
<evidence type="ECO:0000313" key="1">
    <source>
        <dbReference type="EMBL" id="OAB44171.1"/>
    </source>
</evidence>
<accession>A0A168M3G3</accession>
<dbReference type="AlphaFoldDB" id="A0A168M3G3"/>
<dbReference type="Pfam" id="PF12686">
    <property type="entry name" value="DUF3800"/>
    <property type="match status" value="1"/>
</dbReference>
<evidence type="ECO:0008006" key="3">
    <source>
        <dbReference type="Google" id="ProtNLM"/>
    </source>
</evidence>
<protein>
    <recommendedName>
        <fullName evidence="3">DUF3800 domain-containing protein</fullName>
    </recommendedName>
</protein>
<dbReference type="RefSeq" id="WP_068530068.1">
    <property type="nucleotide sequence ID" value="NZ_LVJH01000007.1"/>
</dbReference>
<evidence type="ECO:0000313" key="2">
    <source>
        <dbReference type="Proteomes" id="UP000076967"/>
    </source>
</evidence>
<gene>
    <name evidence="1" type="ORF">PGLA_05730</name>
</gene>
<dbReference type="Proteomes" id="UP000076967">
    <property type="component" value="Unassembled WGS sequence"/>
</dbReference>
<dbReference type="STRING" id="494026.PGLA_05730"/>
<dbReference type="InterPro" id="IPR024524">
    <property type="entry name" value="DUF3800"/>
</dbReference>
<keyword evidence="2" id="KW-1185">Reference proteome</keyword>
<proteinExistence type="predicted"/>
<comment type="caution">
    <text evidence="1">The sequence shown here is derived from an EMBL/GenBank/DDBJ whole genome shotgun (WGS) entry which is preliminary data.</text>
</comment>